<gene>
    <name evidence="2" type="ORF">MNBD_ALPHA09-1794</name>
</gene>
<dbReference type="Gene3D" id="3.10.20.70">
    <property type="entry name" value="Glutamine synthetase, N-terminal domain"/>
    <property type="match status" value="1"/>
</dbReference>
<dbReference type="InterPro" id="IPR036651">
    <property type="entry name" value="Gln_synt_N_sf"/>
</dbReference>
<feature type="non-terminal residue" evidence="2">
    <location>
        <position position="100"/>
    </location>
</feature>
<name>A0A3B0TLC7_9ZZZZ</name>
<protein>
    <submittedName>
        <fullName evidence="2">Glutamine synthetase type I</fullName>
        <ecNumber evidence="2">6.3.1.2</ecNumber>
    </submittedName>
</protein>
<dbReference type="EMBL" id="UOEM01000057">
    <property type="protein sequence ID" value="VAW13009.1"/>
    <property type="molecule type" value="Genomic_DNA"/>
</dbReference>
<evidence type="ECO:0000259" key="1">
    <source>
        <dbReference type="PROSITE" id="PS51986"/>
    </source>
</evidence>
<organism evidence="2">
    <name type="scientific">hydrothermal vent metagenome</name>
    <dbReference type="NCBI Taxonomy" id="652676"/>
    <lineage>
        <taxon>unclassified sequences</taxon>
        <taxon>metagenomes</taxon>
        <taxon>ecological metagenomes</taxon>
    </lineage>
</organism>
<reference evidence="2" key="1">
    <citation type="submission" date="2018-06" db="EMBL/GenBank/DDBJ databases">
        <authorList>
            <person name="Zhirakovskaya E."/>
        </authorList>
    </citation>
    <scope>NUCLEOTIDE SEQUENCE</scope>
</reference>
<accession>A0A3B0TLC7</accession>
<feature type="domain" description="GS beta-grasp" evidence="1">
    <location>
        <begin position="12"/>
        <end position="94"/>
    </location>
</feature>
<dbReference type="InterPro" id="IPR008147">
    <property type="entry name" value="Gln_synt_N"/>
</dbReference>
<dbReference type="GO" id="GO:0006542">
    <property type="term" value="P:glutamine biosynthetic process"/>
    <property type="evidence" value="ECO:0007669"/>
    <property type="project" value="InterPro"/>
</dbReference>
<dbReference type="SUPFAM" id="SSF54368">
    <property type="entry name" value="Glutamine synthetase, N-terminal domain"/>
    <property type="match status" value="1"/>
</dbReference>
<sequence length="100" mass="11017">MATDLEKYAHDNGIKYFLMNFTDLFGTQRSKLVPAQAIGAMQKSGAGFAGFAAWLDMTPAHPDMFAIPDADAVIQLPWKPEVAWVPGDLYMDGKRIEQAP</sequence>
<dbReference type="GO" id="GO:0004356">
    <property type="term" value="F:glutamine synthetase activity"/>
    <property type="evidence" value="ECO:0007669"/>
    <property type="project" value="UniProtKB-EC"/>
</dbReference>
<dbReference type="PROSITE" id="PS51986">
    <property type="entry name" value="GS_BETA_GRASP"/>
    <property type="match status" value="1"/>
</dbReference>
<evidence type="ECO:0000313" key="2">
    <source>
        <dbReference type="EMBL" id="VAW13009.1"/>
    </source>
</evidence>
<dbReference type="AlphaFoldDB" id="A0A3B0TLC7"/>
<keyword evidence="2" id="KW-0436">Ligase</keyword>
<proteinExistence type="predicted"/>
<dbReference type="EC" id="6.3.1.2" evidence="2"/>